<gene>
    <name evidence="1" type="ORF">LCGC14_1584720</name>
</gene>
<proteinExistence type="predicted"/>
<organism evidence="1">
    <name type="scientific">marine sediment metagenome</name>
    <dbReference type="NCBI Taxonomy" id="412755"/>
    <lineage>
        <taxon>unclassified sequences</taxon>
        <taxon>metagenomes</taxon>
        <taxon>ecological metagenomes</taxon>
    </lineage>
</organism>
<protein>
    <recommendedName>
        <fullName evidence="2">Major tropism determinant N-terminal domain-containing protein</fullName>
    </recommendedName>
</protein>
<accession>A0A0F9IFS8</accession>
<dbReference type="AlphaFoldDB" id="A0A0F9IFS8"/>
<dbReference type="EMBL" id="LAZR01012509">
    <property type="protein sequence ID" value="KKM26446.1"/>
    <property type="molecule type" value="Genomic_DNA"/>
</dbReference>
<evidence type="ECO:0008006" key="2">
    <source>
        <dbReference type="Google" id="ProtNLM"/>
    </source>
</evidence>
<reference evidence="1" key="1">
    <citation type="journal article" date="2015" name="Nature">
        <title>Complex archaea that bridge the gap between prokaryotes and eukaryotes.</title>
        <authorList>
            <person name="Spang A."/>
            <person name="Saw J.H."/>
            <person name="Jorgensen S.L."/>
            <person name="Zaremba-Niedzwiedzka K."/>
            <person name="Martijn J."/>
            <person name="Lind A.E."/>
            <person name="van Eijk R."/>
            <person name="Schleper C."/>
            <person name="Guy L."/>
            <person name="Ettema T.J."/>
        </authorList>
    </citation>
    <scope>NUCLEOTIDE SEQUENCE</scope>
</reference>
<name>A0A0F9IFS8_9ZZZZ</name>
<comment type="caution">
    <text evidence="1">The sequence shown here is derived from an EMBL/GenBank/DDBJ whole genome shotgun (WGS) entry which is preliminary data.</text>
</comment>
<sequence>MSEARIYAQQQNVGRTSEGNYVGLRGTRDGTLYTAPWEVALVLEGNCYAITDGEATAPVAQVDHAATIDIAKPSVLVTVPNLAVIMPMSLYIAIEDTIVAGLFDIHASASDVYDNAVTNTNDLTIQNIRTDRPNSSRCTAYGKVTAGGTTAYTGNSYDFWNVSGGALIDNAVAAAGGESGFVFKWNRRVSGVAPIIVGEGNLSIYCATSTDANTTFISAAWVELPENAIS</sequence>
<evidence type="ECO:0000313" key="1">
    <source>
        <dbReference type="EMBL" id="KKM26446.1"/>
    </source>
</evidence>